<dbReference type="EMBL" id="GISG01063051">
    <property type="protein sequence ID" value="MBA4627673.1"/>
    <property type="molecule type" value="Transcribed_RNA"/>
</dbReference>
<reference evidence="1" key="2">
    <citation type="submission" date="2020-07" db="EMBL/GenBank/DDBJ databases">
        <authorList>
            <person name="Vera ALvarez R."/>
            <person name="Arias-Moreno D.M."/>
            <person name="Jimenez-Jacinto V."/>
            <person name="Jimenez-Bremont J.F."/>
            <person name="Swaminathan K."/>
            <person name="Moose S.P."/>
            <person name="Guerrero-Gonzalez M.L."/>
            <person name="Marino-Ramirez L."/>
            <person name="Landsman D."/>
            <person name="Rodriguez-Kessler M."/>
            <person name="Delgado-Sanchez P."/>
        </authorList>
    </citation>
    <scope>NUCLEOTIDE SEQUENCE</scope>
    <source>
        <tissue evidence="1">Cladode</tissue>
    </source>
</reference>
<reference evidence="1" key="1">
    <citation type="journal article" date="2013" name="J. Plant Res.">
        <title>Effect of fungi and light on seed germination of three Opuntia species from semiarid lands of central Mexico.</title>
        <authorList>
            <person name="Delgado-Sanchez P."/>
            <person name="Jimenez-Bremont J.F."/>
            <person name="Guerrero-Gonzalez Mde L."/>
            <person name="Flores J."/>
        </authorList>
    </citation>
    <scope>NUCLEOTIDE SEQUENCE</scope>
    <source>
        <tissue evidence="1">Cladode</tissue>
    </source>
</reference>
<evidence type="ECO:0000313" key="1">
    <source>
        <dbReference type="EMBL" id="MBA4627673.1"/>
    </source>
</evidence>
<dbReference type="AlphaFoldDB" id="A0A7C8YW65"/>
<proteinExistence type="predicted"/>
<name>A0A7C8YW65_OPUST</name>
<accession>A0A7C8YW65</accession>
<protein>
    <submittedName>
        <fullName evidence="1">Uncharacterized protein</fullName>
    </submittedName>
</protein>
<organism evidence="1">
    <name type="scientific">Opuntia streptacantha</name>
    <name type="common">Prickly pear cactus</name>
    <name type="synonym">Opuntia cardona</name>
    <dbReference type="NCBI Taxonomy" id="393608"/>
    <lineage>
        <taxon>Eukaryota</taxon>
        <taxon>Viridiplantae</taxon>
        <taxon>Streptophyta</taxon>
        <taxon>Embryophyta</taxon>
        <taxon>Tracheophyta</taxon>
        <taxon>Spermatophyta</taxon>
        <taxon>Magnoliopsida</taxon>
        <taxon>eudicotyledons</taxon>
        <taxon>Gunneridae</taxon>
        <taxon>Pentapetalae</taxon>
        <taxon>Caryophyllales</taxon>
        <taxon>Cactineae</taxon>
        <taxon>Cactaceae</taxon>
        <taxon>Opuntioideae</taxon>
        <taxon>Opuntia</taxon>
    </lineage>
</organism>
<sequence>MPIVSMTAYRRLIACKGFSKLARYWETKTNMTSAGSPTSIHLASRGKPSWNSPSPVKVTRGTAASGLKNLMMILHNPKIPSPIGSIDENIIAPCIACIVFLNLK</sequence>